<comment type="caution">
    <text evidence="1">The sequence shown here is derived from an EMBL/GenBank/DDBJ whole genome shotgun (WGS) entry which is preliminary data.</text>
</comment>
<evidence type="ECO:0008006" key="3">
    <source>
        <dbReference type="Google" id="ProtNLM"/>
    </source>
</evidence>
<gene>
    <name evidence="1" type="ORF">PRZ48_009070</name>
</gene>
<dbReference type="Gene3D" id="3.80.10.10">
    <property type="entry name" value="Ribonuclease Inhibitor"/>
    <property type="match status" value="1"/>
</dbReference>
<protein>
    <recommendedName>
        <fullName evidence="3">F-box domain-containing protein</fullName>
    </recommendedName>
</protein>
<proteinExistence type="predicted"/>
<evidence type="ECO:0000313" key="2">
    <source>
        <dbReference type="Proteomes" id="UP001305779"/>
    </source>
</evidence>
<sequence>MLADDMAKLSLSDDEKKMPHLPNEILNEIFSHHQLPSVCQIGRDRYEGLNIHKGPLIRTGPIADYVDNDLHTGACTHEHGDYKAKLHTLSAISKVSRNWYKVALPFMYAVYPGQTVVQPKLFLRSIKKNPDLAPLVKQMVVDPWDALNVSKKFRNAVDSAALQELPNILDRLAEEWNDEAHAALLLLRCTEIESLTFVLPSYYDADLGVFSLLKKIRQAESNARTQKQDATKKHSSLTELPLRKVKQLFIHHAEHHYIRDLKGAYSLMRLSSVDSVTVYRFWDGATMLKGLQHLKSLTLWRNSFKPDDLLKALDTCTSLRSLNIMFAGFRSILGRLVPEDKRIDMNELGKIIRMKLTSLRDLRLDDREQDPPKPYIFPSLRRGPPLEKLAINEAALGCYTGRRMPDIPLADMLPESLQSLAILRSNQWWHEADRGPRGEEYTGDDGVTYRFHAIHDKIVDFLHNGQANCPQLKEIYLDTPMKFGKKVKHFGWKIEKAVGAEVLERPSVVVGPLVQPKDKKEWEKTQVERSGKAAVVLRRIE</sequence>
<dbReference type="SUPFAM" id="SSF52047">
    <property type="entry name" value="RNI-like"/>
    <property type="match status" value="1"/>
</dbReference>
<dbReference type="EMBL" id="JAXOVC010000006">
    <property type="protein sequence ID" value="KAK4500878.1"/>
    <property type="molecule type" value="Genomic_DNA"/>
</dbReference>
<organism evidence="1 2">
    <name type="scientific">Zasmidium cellare</name>
    <name type="common">Wine cellar mold</name>
    <name type="synonym">Racodium cellare</name>
    <dbReference type="NCBI Taxonomy" id="395010"/>
    <lineage>
        <taxon>Eukaryota</taxon>
        <taxon>Fungi</taxon>
        <taxon>Dikarya</taxon>
        <taxon>Ascomycota</taxon>
        <taxon>Pezizomycotina</taxon>
        <taxon>Dothideomycetes</taxon>
        <taxon>Dothideomycetidae</taxon>
        <taxon>Mycosphaerellales</taxon>
        <taxon>Mycosphaerellaceae</taxon>
        <taxon>Zasmidium</taxon>
    </lineage>
</organism>
<keyword evidence="2" id="KW-1185">Reference proteome</keyword>
<dbReference type="Proteomes" id="UP001305779">
    <property type="component" value="Unassembled WGS sequence"/>
</dbReference>
<dbReference type="InterPro" id="IPR032675">
    <property type="entry name" value="LRR_dom_sf"/>
</dbReference>
<name>A0ABR0EIB7_ZASCE</name>
<reference evidence="1 2" key="1">
    <citation type="journal article" date="2023" name="G3 (Bethesda)">
        <title>A chromosome-level genome assembly of Zasmidium syzygii isolated from banana leaves.</title>
        <authorList>
            <person name="van Westerhoven A.C."/>
            <person name="Mehrabi R."/>
            <person name="Talebi R."/>
            <person name="Steentjes M.B.F."/>
            <person name="Corcolon B."/>
            <person name="Chong P.A."/>
            <person name="Kema G.H.J."/>
            <person name="Seidl M.F."/>
        </authorList>
    </citation>
    <scope>NUCLEOTIDE SEQUENCE [LARGE SCALE GENOMIC DNA]</scope>
    <source>
        <strain evidence="1 2">P124</strain>
    </source>
</reference>
<accession>A0ABR0EIB7</accession>
<evidence type="ECO:0000313" key="1">
    <source>
        <dbReference type="EMBL" id="KAK4500878.1"/>
    </source>
</evidence>